<name>A0A835HGJ2_9MAGN</name>
<gene>
    <name evidence="1" type="ORF">IFM89_023358</name>
</gene>
<proteinExistence type="predicted"/>
<dbReference type="EMBL" id="JADFTS010000007">
    <property type="protein sequence ID" value="KAF9597957.1"/>
    <property type="molecule type" value="Genomic_DNA"/>
</dbReference>
<comment type="caution">
    <text evidence="1">The sequence shown here is derived from an EMBL/GenBank/DDBJ whole genome shotgun (WGS) entry which is preliminary data.</text>
</comment>
<accession>A0A835HGJ2</accession>
<dbReference type="AlphaFoldDB" id="A0A835HGJ2"/>
<keyword evidence="2" id="KW-1185">Reference proteome</keyword>
<evidence type="ECO:0000313" key="2">
    <source>
        <dbReference type="Proteomes" id="UP000631114"/>
    </source>
</evidence>
<reference evidence="1 2" key="1">
    <citation type="submission" date="2020-10" db="EMBL/GenBank/DDBJ databases">
        <title>The Coptis chinensis genome and diversification of protoberbering-type alkaloids.</title>
        <authorList>
            <person name="Wang B."/>
            <person name="Shu S."/>
            <person name="Song C."/>
            <person name="Liu Y."/>
        </authorList>
    </citation>
    <scope>NUCLEOTIDE SEQUENCE [LARGE SCALE GENOMIC DNA]</scope>
    <source>
        <strain evidence="1">HL-2020</strain>
        <tissue evidence="1">Leaf</tissue>
    </source>
</reference>
<dbReference type="Proteomes" id="UP000631114">
    <property type="component" value="Unassembled WGS sequence"/>
</dbReference>
<sequence>MFDFLPLTNTISAMECATPFRSNSTGAFSHLHNNAASLSFGTSSALVF</sequence>
<protein>
    <submittedName>
        <fullName evidence="1">Uncharacterized protein</fullName>
    </submittedName>
</protein>
<evidence type="ECO:0000313" key="1">
    <source>
        <dbReference type="EMBL" id="KAF9597957.1"/>
    </source>
</evidence>
<organism evidence="1 2">
    <name type="scientific">Coptis chinensis</name>
    <dbReference type="NCBI Taxonomy" id="261450"/>
    <lineage>
        <taxon>Eukaryota</taxon>
        <taxon>Viridiplantae</taxon>
        <taxon>Streptophyta</taxon>
        <taxon>Embryophyta</taxon>
        <taxon>Tracheophyta</taxon>
        <taxon>Spermatophyta</taxon>
        <taxon>Magnoliopsida</taxon>
        <taxon>Ranunculales</taxon>
        <taxon>Ranunculaceae</taxon>
        <taxon>Coptidoideae</taxon>
        <taxon>Coptis</taxon>
    </lineage>
</organism>